<dbReference type="InterPro" id="IPR006139">
    <property type="entry name" value="D-isomer_2_OHA_DH_cat_dom"/>
</dbReference>
<dbReference type="PANTHER" id="PTHR43761:SF1">
    <property type="entry name" value="D-ISOMER SPECIFIC 2-HYDROXYACID DEHYDROGENASE CATALYTIC DOMAIN-CONTAINING PROTEIN-RELATED"/>
    <property type="match status" value="1"/>
</dbReference>
<proteinExistence type="inferred from homology"/>
<dbReference type="Pfam" id="PF02826">
    <property type="entry name" value="2-Hacid_dh_C"/>
    <property type="match status" value="1"/>
</dbReference>
<evidence type="ECO:0000313" key="8">
    <source>
        <dbReference type="Proteomes" id="UP000265643"/>
    </source>
</evidence>
<evidence type="ECO:0000259" key="5">
    <source>
        <dbReference type="Pfam" id="PF00389"/>
    </source>
</evidence>
<dbReference type="InterPro" id="IPR050418">
    <property type="entry name" value="D-iso_2-hydroxyacid_DH_PdxB"/>
</dbReference>
<dbReference type="CDD" id="cd05299">
    <property type="entry name" value="CtBP_dh"/>
    <property type="match status" value="1"/>
</dbReference>
<dbReference type="GO" id="GO:0051287">
    <property type="term" value="F:NAD binding"/>
    <property type="evidence" value="ECO:0007669"/>
    <property type="project" value="InterPro"/>
</dbReference>
<dbReference type="SUPFAM" id="SSF51735">
    <property type="entry name" value="NAD(P)-binding Rossmann-fold domains"/>
    <property type="match status" value="1"/>
</dbReference>
<dbReference type="InterPro" id="IPR006140">
    <property type="entry name" value="D-isomer_DH_NAD-bd"/>
</dbReference>
<dbReference type="RefSeq" id="WP_119297551.1">
    <property type="nucleotide sequence ID" value="NZ_BHGK01000001.1"/>
</dbReference>
<keyword evidence="8" id="KW-1185">Reference proteome</keyword>
<dbReference type="Pfam" id="PF00389">
    <property type="entry name" value="2-Hacid_dh"/>
    <property type="match status" value="1"/>
</dbReference>
<dbReference type="InterPro" id="IPR029752">
    <property type="entry name" value="D-isomer_DH_CS1"/>
</dbReference>
<feature type="domain" description="D-isomer specific 2-hydroxyacid dehydrogenase NAD-binding" evidence="6">
    <location>
        <begin position="107"/>
        <end position="282"/>
    </location>
</feature>
<gene>
    <name evidence="7" type="ORF">KGMB01110_06420</name>
</gene>
<dbReference type="PANTHER" id="PTHR43761">
    <property type="entry name" value="D-ISOMER SPECIFIC 2-HYDROXYACID DEHYDROGENASE FAMILY PROTEIN (AFU_ORTHOLOGUE AFUA_1G13630)"/>
    <property type="match status" value="1"/>
</dbReference>
<keyword evidence="3" id="KW-0520">NAD</keyword>
<evidence type="ECO:0000313" key="7">
    <source>
        <dbReference type="EMBL" id="GCA66206.1"/>
    </source>
</evidence>
<evidence type="ECO:0000256" key="4">
    <source>
        <dbReference type="RuleBase" id="RU003719"/>
    </source>
</evidence>
<sequence length="317" mass="35343">MKVIITDCDHDSIDIEKKVFKDAGMEVELKQAITEDEVIAQCQDAEIFIVQYAKITKKVMENCPKLKYVVRYGVGVDTIDVPEATKRGIQVGNVPDYGMNEVADHAIALAMSMVREVVKMNQFTKNEKWDYIKSIPIHRFSELTVGVVGLGRIGRNFAKKMHALGFNVIGTDPYFKATPETDEYVTAVSVEDVIKKSDIISLHCPADGNKDLFNKETFKKMKNSAVLINVARGGIINEDDLDQALTDGEIKGAALDCMLGEPVSKDSKLFKHENVIVTPHMAWYSEEAASELKRKVAEESVRFAKGEAIHYPINKLA</sequence>
<dbReference type="InterPro" id="IPR029753">
    <property type="entry name" value="D-isomer_DH_CS"/>
</dbReference>
<comment type="caution">
    <text evidence="7">The sequence shown here is derived from an EMBL/GenBank/DDBJ whole genome shotgun (WGS) entry which is preliminary data.</text>
</comment>
<keyword evidence="2 4" id="KW-0560">Oxidoreductase</keyword>
<name>A0A391P2I5_9FIRM</name>
<organism evidence="7 8">
    <name type="scientific">Mediterraneibacter butyricigenes</name>
    <dbReference type="NCBI Taxonomy" id="2316025"/>
    <lineage>
        <taxon>Bacteria</taxon>
        <taxon>Bacillati</taxon>
        <taxon>Bacillota</taxon>
        <taxon>Clostridia</taxon>
        <taxon>Lachnospirales</taxon>
        <taxon>Lachnospiraceae</taxon>
        <taxon>Mediterraneibacter</taxon>
    </lineage>
</organism>
<dbReference type="EMBL" id="BHGK01000001">
    <property type="protein sequence ID" value="GCA66206.1"/>
    <property type="molecule type" value="Genomic_DNA"/>
</dbReference>
<evidence type="ECO:0000256" key="2">
    <source>
        <dbReference type="ARBA" id="ARBA00023002"/>
    </source>
</evidence>
<protein>
    <submittedName>
        <fullName evidence="7">Dehydrogenase</fullName>
    </submittedName>
</protein>
<dbReference type="Gene3D" id="3.40.50.720">
    <property type="entry name" value="NAD(P)-binding Rossmann-like Domain"/>
    <property type="match status" value="2"/>
</dbReference>
<dbReference type="InterPro" id="IPR036291">
    <property type="entry name" value="NAD(P)-bd_dom_sf"/>
</dbReference>
<dbReference type="GO" id="GO:0003714">
    <property type="term" value="F:transcription corepressor activity"/>
    <property type="evidence" value="ECO:0007669"/>
    <property type="project" value="InterPro"/>
</dbReference>
<evidence type="ECO:0000256" key="3">
    <source>
        <dbReference type="ARBA" id="ARBA00023027"/>
    </source>
</evidence>
<dbReference type="Proteomes" id="UP000265643">
    <property type="component" value="Unassembled WGS sequence"/>
</dbReference>
<dbReference type="PROSITE" id="PS00065">
    <property type="entry name" value="D_2_HYDROXYACID_DH_1"/>
    <property type="match status" value="1"/>
</dbReference>
<dbReference type="AlphaFoldDB" id="A0A391P2I5"/>
<comment type="similarity">
    <text evidence="1 4">Belongs to the D-isomer specific 2-hydroxyacid dehydrogenase family.</text>
</comment>
<evidence type="ECO:0000259" key="6">
    <source>
        <dbReference type="Pfam" id="PF02826"/>
    </source>
</evidence>
<dbReference type="PROSITE" id="PS00671">
    <property type="entry name" value="D_2_HYDROXYACID_DH_3"/>
    <property type="match status" value="1"/>
</dbReference>
<dbReference type="InterPro" id="IPR043322">
    <property type="entry name" value="CtBP"/>
</dbReference>
<feature type="domain" description="D-isomer specific 2-hydroxyacid dehydrogenase catalytic" evidence="5">
    <location>
        <begin position="14"/>
        <end position="314"/>
    </location>
</feature>
<dbReference type="SUPFAM" id="SSF52283">
    <property type="entry name" value="Formate/glycerate dehydrogenase catalytic domain-like"/>
    <property type="match status" value="1"/>
</dbReference>
<dbReference type="GO" id="GO:0016616">
    <property type="term" value="F:oxidoreductase activity, acting on the CH-OH group of donors, NAD or NADP as acceptor"/>
    <property type="evidence" value="ECO:0007669"/>
    <property type="project" value="InterPro"/>
</dbReference>
<accession>A0A391P2I5</accession>
<reference evidence="8" key="1">
    <citation type="submission" date="2018-09" db="EMBL/GenBank/DDBJ databases">
        <title>Draft Genome Sequence of Mediterraneibacter sp. KCTC 15684.</title>
        <authorList>
            <person name="Kim J.S."/>
            <person name="Han K.I."/>
            <person name="Suh M.K."/>
            <person name="Lee K.C."/>
            <person name="Eom M.K."/>
            <person name="Lee J.H."/>
            <person name="Park S.H."/>
            <person name="Kang S.W."/>
            <person name="Park J.E."/>
            <person name="Oh B.S."/>
            <person name="Yu S.Y."/>
            <person name="Choi S.H."/>
            <person name="Lee D.H."/>
            <person name="Yoon H."/>
            <person name="Kim B."/>
            <person name="Yang S.J."/>
            <person name="Lee J.S."/>
        </authorList>
    </citation>
    <scope>NUCLEOTIDE SEQUENCE [LARGE SCALE GENOMIC DNA]</scope>
    <source>
        <strain evidence="8">KCTC 15684</strain>
    </source>
</reference>
<evidence type="ECO:0000256" key="1">
    <source>
        <dbReference type="ARBA" id="ARBA00005854"/>
    </source>
</evidence>